<dbReference type="EMBL" id="AWWV01003610">
    <property type="protein sequence ID" value="OMP08748.1"/>
    <property type="molecule type" value="Genomic_DNA"/>
</dbReference>
<comment type="caution">
    <text evidence="1">The sequence shown here is derived from an EMBL/GenBank/DDBJ whole genome shotgun (WGS) entry which is preliminary data.</text>
</comment>
<evidence type="ECO:0000313" key="1">
    <source>
        <dbReference type="EMBL" id="OMP08748.1"/>
    </source>
</evidence>
<accession>A0A1R3KP16</accession>
<name>A0A1R3KP16_COCAP</name>
<evidence type="ECO:0000313" key="2">
    <source>
        <dbReference type="Proteomes" id="UP000188268"/>
    </source>
</evidence>
<organism evidence="1 2">
    <name type="scientific">Corchorus capsularis</name>
    <name type="common">Jute</name>
    <dbReference type="NCBI Taxonomy" id="210143"/>
    <lineage>
        <taxon>Eukaryota</taxon>
        <taxon>Viridiplantae</taxon>
        <taxon>Streptophyta</taxon>
        <taxon>Embryophyta</taxon>
        <taxon>Tracheophyta</taxon>
        <taxon>Spermatophyta</taxon>
        <taxon>Magnoliopsida</taxon>
        <taxon>eudicotyledons</taxon>
        <taxon>Gunneridae</taxon>
        <taxon>Pentapetalae</taxon>
        <taxon>rosids</taxon>
        <taxon>malvids</taxon>
        <taxon>Malvales</taxon>
        <taxon>Malvaceae</taxon>
        <taxon>Grewioideae</taxon>
        <taxon>Apeibeae</taxon>
        <taxon>Corchorus</taxon>
    </lineage>
</organism>
<dbReference type="Gramene" id="OMP08748">
    <property type="protein sequence ID" value="OMP08748"/>
    <property type="gene ID" value="CCACVL1_01094"/>
</dbReference>
<gene>
    <name evidence="1" type="ORF">CCACVL1_01094</name>
</gene>
<protein>
    <submittedName>
        <fullName evidence="1">Uncharacterized protein</fullName>
    </submittedName>
</protein>
<keyword evidence="2" id="KW-1185">Reference proteome</keyword>
<reference evidence="1 2" key="1">
    <citation type="submission" date="2013-09" db="EMBL/GenBank/DDBJ databases">
        <title>Corchorus capsularis genome sequencing.</title>
        <authorList>
            <person name="Alam M."/>
            <person name="Haque M.S."/>
            <person name="Islam M.S."/>
            <person name="Emdad E.M."/>
            <person name="Islam M.M."/>
            <person name="Ahmed B."/>
            <person name="Halim A."/>
            <person name="Hossen Q.M.M."/>
            <person name="Hossain M.Z."/>
            <person name="Ahmed R."/>
            <person name="Khan M.M."/>
            <person name="Islam R."/>
            <person name="Rashid M.M."/>
            <person name="Khan S.A."/>
            <person name="Rahman M.S."/>
            <person name="Alam M."/>
        </authorList>
    </citation>
    <scope>NUCLEOTIDE SEQUENCE [LARGE SCALE GENOMIC DNA]</scope>
    <source>
        <strain evidence="2">cv. CVL-1</strain>
        <tissue evidence="1">Whole seedling</tissue>
    </source>
</reference>
<dbReference type="Proteomes" id="UP000188268">
    <property type="component" value="Unassembled WGS sequence"/>
</dbReference>
<sequence length="65" mass="6932">MAVDLVGFALICRRSQSPLTLASTLHSYFNVGANNGGNSIENTTTAATMAAYHLLLVPCLFECQL</sequence>
<proteinExistence type="predicted"/>
<dbReference type="AlphaFoldDB" id="A0A1R3KP16"/>